<evidence type="ECO:0000313" key="1">
    <source>
        <dbReference type="EMBL" id="KAG8537654.1"/>
    </source>
</evidence>
<reference evidence="1" key="1">
    <citation type="thesis" date="2020" institute="ProQuest LLC" country="789 East Eisenhower Parkway, Ann Arbor, MI, USA">
        <title>Comparative Genomics and Chromosome Evolution.</title>
        <authorList>
            <person name="Mudd A.B."/>
        </authorList>
    </citation>
    <scope>NUCLEOTIDE SEQUENCE</scope>
    <source>
        <strain evidence="1">237g6f4</strain>
        <tissue evidence="1">Blood</tissue>
    </source>
</reference>
<dbReference type="AlphaFoldDB" id="A0AAV6YJG8"/>
<organism evidence="1 2">
    <name type="scientific">Engystomops pustulosus</name>
    <name type="common">Tungara frog</name>
    <name type="synonym">Physalaemus pustulosus</name>
    <dbReference type="NCBI Taxonomy" id="76066"/>
    <lineage>
        <taxon>Eukaryota</taxon>
        <taxon>Metazoa</taxon>
        <taxon>Chordata</taxon>
        <taxon>Craniata</taxon>
        <taxon>Vertebrata</taxon>
        <taxon>Euteleostomi</taxon>
        <taxon>Amphibia</taxon>
        <taxon>Batrachia</taxon>
        <taxon>Anura</taxon>
        <taxon>Neobatrachia</taxon>
        <taxon>Hyloidea</taxon>
        <taxon>Leptodactylidae</taxon>
        <taxon>Leiuperinae</taxon>
        <taxon>Engystomops</taxon>
    </lineage>
</organism>
<proteinExistence type="predicted"/>
<accession>A0AAV6YJG8</accession>
<protein>
    <recommendedName>
        <fullName evidence="3">Secreted protein</fullName>
    </recommendedName>
</protein>
<keyword evidence="2" id="KW-1185">Reference proteome</keyword>
<dbReference type="Proteomes" id="UP000824782">
    <property type="component" value="Unassembled WGS sequence"/>
</dbReference>
<sequence length="86" mass="9722">MASEVRLLVFFTVEDSSVFRLLNSSTSVTECTKRSFRSCFSSGKLGFLEVLATCGKEFPLSSLRFFNTSFRSFPNKEDGWKGSEQK</sequence>
<evidence type="ECO:0000313" key="2">
    <source>
        <dbReference type="Proteomes" id="UP000824782"/>
    </source>
</evidence>
<evidence type="ECO:0008006" key="3">
    <source>
        <dbReference type="Google" id="ProtNLM"/>
    </source>
</evidence>
<gene>
    <name evidence="1" type="ORF">GDO81_024148</name>
</gene>
<comment type="caution">
    <text evidence="1">The sequence shown here is derived from an EMBL/GenBank/DDBJ whole genome shotgun (WGS) entry which is preliminary data.</text>
</comment>
<dbReference type="EMBL" id="WNYA01028172">
    <property type="protein sequence ID" value="KAG8537654.1"/>
    <property type="molecule type" value="Genomic_DNA"/>
</dbReference>
<name>A0AAV6YJG8_ENGPU</name>